<keyword evidence="12" id="KW-0489">Methyltransferase</keyword>
<evidence type="ECO:0000256" key="8">
    <source>
        <dbReference type="HAMAP-Rule" id="MF_00156"/>
    </source>
</evidence>
<evidence type="ECO:0000256" key="2">
    <source>
        <dbReference type="ARBA" id="ARBA00008676"/>
    </source>
</evidence>
<dbReference type="GO" id="GO:0000287">
    <property type="term" value="F:magnesium ion binding"/>
    <property type="evidence" value="ECO:0007669"/>
    <property type="project" value="TreeGrafter"/>
</dbReference>
<evidence type="ECO:0000256" key="5">
    <source>
        <dbReference type="ARBA" id="ARBA00022679"/>
    </source>
</evidence>
<feature type="binding site" evidence="8 10">
    <location>
        <position position="110"/>
    </location>
    <ligand>
        <name>3-methyl-2-oxobutanoate</name>
        <dbReference type="ChEBI" id="CHEBI:11851"/>
    </ligand>
</feature>
<feature type="binding site" evidence="8 11">
    <location>
        <position position="112"/>
    </location>
    <ligand>
        <name>Mg(2+)</name>
        <dbReference type="ChEBI" id="CHEBI:18420"/>
    </ligand>
</feature>
<dbReference type="CDD" id="cd06557">
    <property type="entry name" value="KPHMT-like"/>
    <property type="match status" value="1"/>
</dbReference>
<dbReference type="Pfam" id="PF02548">
    <property type="entry name" value="Pantoate_transf"/>
    <property type="match status" value="1"/>
</dbReference>
<evidence type="ECO:0000256" key="6">
    <source>
        <dbReference type="ARBA" id="ARBA00022723"/>
    </source>
</evidence>
<dbReference type="NCBIfam" id="TIGR00222">
    <property type="entry name" value="panB"/>
    <property type="match status" value="1"/>
</dbReference>
<sequence>MKITDFIEYKQTGRKISMLTCYDFWTAKIVDNSSVDCLLVGDSLSMVMHGHDSTVTATMEMMELHTQAVSRGASSKFIVGDMPFLSNRGSLDKSLDNVLRLMRAGAHAIKLEGVKGNEALIQHLVESGVPVMGHLGLMPQSVNTLGGYKVQGKNQQQADQITEQALLAQELGCFSIVLECVPETLGKSLSQALQIPVIGIGAGVETDGQVLVMQDMLGTSEHKARFVRTYCNLQETLTQAFDQFDNDVKAQQYPNADESYPS</sequence>
<evidence type="ECO:0000313" key="13">
    <source>
        <dbReference type="Proteomes" id="UP000250079"/>
    </source>
</evidence>
<evidence type="ECO:0000256" key="9">
    <source>
        <dbReference type="PIRSR" id="PIRSR000388-1"/>
    </source>
</evidence>
<dbReference type="FunFam" id="3.20.20.60:FF:000003">
    <property type="entry name" value="3-methyl-2-oxobutanoate hydroxymethyltransferase"/>
    <property type="match status" value="1"/>
</dbReference>
<evidence type="ECO:0000256" key="7">
    <source>
        <dbReference type="ARBA" id="ARBA00056497"/>
    </source>
</evidence>
<dbReference type="GO" id="GO:0015940">
    <property type="term" value="P:pantothenate biosynthetic process"/>
    <property type="evidence" value="ECO:0007669"/>
    <property type="project" value="UniProtKB-UniRule"/>
</dbReference>
<comment type="subunit">
    <text evidence="3 8">Homodecamer; pentamer of dimers.</text>
</comment>
<organism evidence="12 13">
    <name type="scientific">Granulosicoccus antarcticus IMCC3135</name>
    <dbReference type="NCBI Taxonomy" id="1192854"/>
    <lineage>
        <taxon>Bacteria</taxon>
        <taxon>Pseudomonadati</taxon>
        <taxon>Pseudomonadota</taxon>
        <taxon>Gammaproteobacteria</taxon>
        <taxon>Chromatiales</taxon>
        <taxon>Granulosicoccaceae</taxon>
        <taxon>Granulosicoccus</taxon>
    </lineage>
</organism>
<feature type="active site" description="Proton acceptor" evidence="8 9">
    <location>
        <position position="179"/>
    </location>
</feature>
<comment type="subcellular location">
    <subcellularLocation>
        <location evidence="8">Cytoplasm</location>
    </subcellularLocation>
</comment>
<dbReference type="GO" id="GO:0003864">
    <property type="term" value="F:3-methyl-2-oxobutanoate hydroxymethyltransferase activity"/>
    <property type="evidence" value="ECO:0007669"/>
    <property type="project" value="UniProtKB-UniRule"/>
</dbReference>
<dbReference type="PIRSF" id="PIRSF000388">
    <property type="entry name" value="Pantoate_hydroxy_MeTrfase"/>
    <property type="match status" value="1"/>
</dbReference>
<evidence type="ECO:0000256" key="10">
    <source>
        <dbReference type="PIRSR" id="PIRSR000388-2"/>
    </source>
</evidence>
<dbReference type="GO" id="GO:0005737">
    <property type="term" value="C:cytoplasm"/>
    <property type="evidence" value="ECO:0007669"/>
    <property type="project" value="UniProtKB-SubCell"/>
</dbReference>
<dbReference type="KEGG" id="gai:IMCC3135_05755"/>
<feature type="binding site" evidence="8 11">
    <location>
        <position position="42"/>
    </location>
    <ligand>
        <name>Mg(2+)</name>
        <dbReference type="ChEBI" id="CHEBI:18420"/>
    </ligand>
</feature>
<keyword evidence="4 8" id="KW-0566">Pantothenate biosynthesis</keyword>
<dbReference type="GO" id="GO:0008168">
    <property type="term" value="F:methyltransferase activity"/>
    <property type="evidence" value="ECO:0007669"/>
    <property type="project" value="UniProtKB-KW"/>
</dbReference>
<dbReference type="AlphaFoldDB" id="A0A2Z2NJI3"/>
<comment type="cofactor">
    <cofactor evidence="8 11">
        <name>Mg(2+)</name>
        <dbReference type="ChEBI" id="CHEBI:18420"/>
    </cofactor>
    <text evidence="8 11">Binds 1 Mg(2+) ion per subunit.</text>
</comment>
<evidence type="ECO:0000256" key="1">
    <source>
        <dbReference type="ARBA" id="ARBA00005033"/>
    </source>
</evidence>
<comment type="catalytic activity">
    <reaction evidence="8">
        <text>(6R)-5,10-methylene-5,6,7,8-tetrahydrofolate + 3-methyl-2-oxobutanoate + H2O = 2-dehydropantoate + (6S)-5,6,7,8-tetrahydrofolate</text>
        <dbReference type="Rhea" id="RHEA:11824"/>
        <dbReference type="ChEBI" id="CHEBI:11561"/>
        <dbReference type="ChEBI" id="CHEBI:11851"/>
        <dbReference type="ChEBI" id="CHEBI:15377"/>
        <dbReference type="ChEBI" id="CHEBI:15636"/>
        <dbReference type="ChEBI" id="CHEBI:57453"/>
        <dbReference type="EC" id="2.1.2.11"/>
    </reaction>
</comment>
<protein>
    <recommendedName>
        <fullName evidence="8">3-methyl-2-oxobutanoate hydroxymethyltransferase</fullName>
        <ecNumber evidence="8">2.1.2.11</ecNumber>
    </recommendedName>
    <alternativeName>
        <fullName evidence="8">Ketopantoate hydroxymethyltransferase</fullName>
        <shortName evidence="8">KPHMT</shortName>
    </alternativeName>
</protein>
<feature type="binding site" evidence="8 10">
    <location>
        <position position="81"/>
    </location>
    <ligand>
        <name>3-methyl-2-oxobutanoate</name>
        <dbReference type="ChEBI" id="CHEBI:11851"/>
    </ligand>
</feature>
<dbReference type="GO" id="GO:0032259">
    <property type="term" value="P:methylation"/>
    <property type="evidence" value="ECO:0007669"/>
    <property type="project" value="UniProtKB-KW"/>
</dbReference>
<name>A0A2Z2NJI3_9GAMM</name>
<keyword evidence="8" id="KW-0963">Cytoplasm</keyword>
<dbReference type="InterPro" id="IPR003700">
    <property type="entry name" value="Pantoate_hydroxy_MeTrfase"/>
</dbReference>
<feature type="binding site" evidence="8 10">
    <location>
        <begin position="42"/>
        <end position="43"/>
    </location>
    <ligand>
        <name>3-methyl-2-oxobutanoate</name>
        <dbReference type="ChEBI" id="CHEBI:11851"/>
    </ligand>
</feature>
<gene>
    <name evidence="12" type="primary">panB_1</name>
    <name evidence="8" type="synonym">panB</name>
    <name evidence="12" type="ORF">IMCC3135_05755</name>
</gene>
<comment type="similarity">
    <text evidence="2 8">Belongs to the PanB family.</text>
</comment>
<keyword evidence="5 8" id="KW-0808">Transferase</keyword>
<dbReference type="Gene3D" id="3.20.20.60">
    <property type="entry name" value="Phosphoenolpyruvate-binding domains"/>
    <property type="match status" value="1"/>
</dbReference>
<accession>A0A2Z2NJI3</accession>
<dbReference type="OrthoDB" id="9781789at2"/>
<dbReference type="EMBL" id="CP018632">
    <property type="protein sequence ID" value="ASJ71263.1"/>
    <property type="molecule type" value="Genomic_DNA"/>
</dbReference>
<comment type="pathway">
    <text evidence="1 8">Cofactor biosynthesis; (R)-pantothenate biosynthesis; (R)-pantoate from 3-methyl-2-oxobutanoate: step 1/2.</text>
</comment>
<dbReference type="UniPathway" id="UPA00028">
    <property type="reaction ID" value="UER00003"/>
</dbReference>
<reference evidence="12 13" key="1">
    <citation type="submission" date="2016-12" db="EMBL/GenBank/DDBJ databases">
        <authorList>
            <person name="Song W.-J."/>
            <person name="Kurnit D.M."/>
        </authorList>
    </citation>
    <scope>NUCLEOTIDE SEQUENCE [LARGE SCALE GENOMIC DNA]</scope>
    <source>
        <strain evidence="12 13">IMCC3135</strain>
    </source>
</reference>
<evidence type="ECO:0000256" key="11">
    <source>
        <dbReference type="PIRSR" id="PIRSR000388-3"/>
    </source>
</evidence>
<dbReference type="SUPFAM" id="SSF51621">
    <property type="entry name" value="Phosphoenolpyruvate/pyruvate domain"/>
    <property type="match status" value="1"/>
</dbReference>
<feature type="binding site" evidence="8 11">
    <location>
        <position position="81"/>
    </location>
    <ligand>
        <name>Mg(2+)</name>
        <dbReference type="ChEBI" id="CHEBI:18420"/>
    </ligand>
</feature>
<keyword evidence="13" id="KW-1185">Reference proteome</keyword>
<keyword evidence="6 8" id="KW-0479">Metal-binding</keyword>
<dbReference type="InterPro" id="IPR015813">
    <property type="entry name" value="Pyrv/PenolPyrv_kinase-like_dom"/>
</dbReference>
<evidence type="ECO:0000256" key="3">
    <source>
        <dbReference type="ARBA" id="ARBA00011424"/>
    </source>
</evidence>
<dbReference type="Proteomes" id="UP000250079">
    <property type="component" value="Chromosome"/>
</dbReference>
<dbReference type="NCBIfam" id="NF001452">
    <property type="entry name" value="PRK00311.1"/>
    <property type="match status" value="1"/>
</dbReference>
<dbReference type="InterPro" id="IPR040442">
    <property type="entry name" value="Pyrv_kinase-like_dom_sf"/>
</dbReference>
<dbReference type="EC" id="2.1.2.11" evidence="8"/>
<dbReference type="PANTHER" id="PTHR20881:SF0">
    <property type="entry name" value="3-METHYL-2-OXOBUTANOATE HYDROXYMETHYLTRANSFERASE"/>
    <property type="match status" value="1"/>
</dbReference>
<evidence type="ECO:0000313" key="12">
    <source>
        <dbReference type="EMBL" id="ASJ71263.1"/>
    </source>
</evidence>
<dbReference type="PANTHER" id="PTHR20881">
    <property type="entry name" value="3-METHYL-2-OXOBUTANOATE HYDROXYMETHYLTRANSFERASE"/>
    <property type="match status" value="1"/>
</dbReference>
<evidence type="ECO:0000256" key="4">
    <source>
        <dbReference type="ARBA" id="ARBA00022655"/>
    </source>
</evidence>
<keyword evidence="8 11" id="KW-0460">Magnesium</keyword>
<dbReference type="HAMAP" id="MF_00156">
    <property type="entry name" value="PanB"/>
    <property type="match status" value="1"/>
</dbReference>
<proteinExistence type="inferred from homology"/>
<dbReference type="RefSeq" id="WP_088916723.1">
    <property type="nucleotide sequence ID" value="NZ_CP018632.1"/>
</dbReference>
<comment type="function">
    <text evidence="7 8">Catalyzes the reversible reaction in which hydroxymethyl group from 5,10-methylenetetrahydrofolate is transferred onto alpha-ketoisovalerate to form ketopantoate.</text>
</comment>